<comment type="caution">
    <text evidence="2">The sequence shown here is derived from an EMBL/GenBank/DDBJ whole genome shotgun (WGS) entry which is preliminary data.</text>
</comment>
<evidence type="ECO:0000313" key="2">
    <source>
        <dbReference type="EMBL" id="OOF45191.1"/>
    </source>
</evidence>
<dbReference type="AlphaFoldDB" id="A0A1V3ISX0"/>
<evidence type="ECO:0000313" key="3">
    <source>
        <dbReference type="Proteomes" id="UP000188728"/>
    </source>
</evidence>
<dbReference type="OrthoDB" id="8757580at2"/>
<keyword evidence="4" id="KW-1185">Reference proteome</keyword>
<dbReference type="EMBL" id="MLHL01000103">
    <property type="protein sequence ID" value="OOF45191.1"/>
    <property type="molecule type" value="Genomic_DNA"/>
</dbReference>
<dbReference type="RefSeq" id="WP_077474823.1">
    <property type="nucleotide sequence ID" value="NZ_MLHK01000100.1"/>
</dbReference>
<sequence length="145" mass="17028">MFLEKDYLMKLVFELKIENLFNKDYVRNVQKLTLNHNKNLGLKGKYGLYDSEKWWYNIENGILPSKVITGKIIRVYQAGQENNKKFNSFDLILDNGERWSSGIYSNNKSDFKLFEIGKKVSIFYVLEELKTGEVIDLVIEMAVEI</sequence>
<evidence type="ECO:0000313" key="4">
    <source>
        <dbReference type="Proteomes" id="UP000189161"/>
    </source>
</evidence>
<protein>
    <submittedName>
        <fullName evidence="2">Uncharacterized protein</fullName>
    </submittedName>
</protein>
<dbReference type="EMBL" id="MLHK01000100">
    <property type="protein sequence ID" value="OOF42281.1"/>
    <property type="molecule type" value="Genomic_DNA"/>
</dbReference>
<gene>
    <name evidence="1" type="ORF">BKK51_12990</name>
    <name evidence="2" type="ORF">BKK52_12835</name>
</gene>
<reference evidence="3 4" key="1">
    <citation type="submission" date="2016-10" db="EMBL/GenBank/DDBJ databases">
        <title>Rodentibacter gen. nov. and new species.</title>
        <authorList>
            <person name="Christensen H."/>
        </authorList>
    </citation>
    <scope>NUCLEOTIDE SEQUENCE [LARGE SCALE GENOMIC DNA]</scope>
    <source>
        <strain evidence="1 3">H1983213011</strain>
        <strain evidence="2 4">H1987082031</strain>
    </source>
</reference>
<organism evidence="2 4">
    <name type="scientific">Rodentibacter trehalosifermentans</name>
    <dbReference type="NCBI Taxonomy" id="1908263"/>
    <lineage>
        <taxon>Bacteria</taxon>
        <taxon>Pseudomonadati</taxon>
        <taxon>Pseudomonadota</taxon>
        <taxon>Gammaproteobacteria</taxon>
        <taxon>Pasteurellales</taxon>
        <taxon>Pasteurellaceae</taxon>
        <taxon>Rodentibacter</taxon>
    </lineage>
</organism>
<evidence type="ECO:0000313" key="1">
    <source>
        <dbReference type="EMBL" id="OOF42281.1"/>
    </source>
</evidence>
<accession>A0A1V3IKQ8</accession>
<name>A0A1V3ISX0_9PAST</name>
<proteinExistence type="predicted"/>
<dbReference type="Proteomes" id="UP000188728">
    <property type="component" value="Unassembled WGS sequence"/>
</dbReference>
<accession>A0A1V3ISX0</accession>
<dbReference type="Proteomes" id="UP000189161">
    <property type="component" value="Unassembled WGS sequence"/>
</dbReference>